<sequence length="368" mass="39671">MSWHKRLELWAKLALALVASALFWRPGRRRPRGSSLPVPRKVLLVRPDNRVGEALLTTPLMRTLKAHVHPAPEVHVLVHAKVARVLAGHPDADSVIAFDRRRLWLGPLAPGIRALRRERYDVVVDCANWESPSVTSALVSRMAGPHAVIIGPDVWPVSKLHSLPVPARTDTRNEAVQRTHLLTPLTGGTLARGLSFREPVVGPAIRAYLEAGAGTAFAVINPGGRLGPRRIPPQAFAAAARTLLELGRIPIVTWGPGEEELARSVVEAAPGARMAPATNLDELAALMRFAGLTVCNNTGPMHLSVAVGAPTLAFFLRMDMERWGHAYAPHRMVDLTSLVDGAGGAGLEARASEEVRTFAAAIPRAVSR</sequence>
<dbReference type="Pfam" id="PF01075">
    <property type="entry name" value="Glyco_transf_9"/>
    <property type="match status" value="1"/>
</dbReference>
<evidence type="ECO:0000313" key="3">
    <source>
        <dbReference type="EMBL" id="NMO22934.1"/>
    </source>
</evidence>
<dbReference type="InterPro" id="IPR002201">
    <property type="entry name" value="Glyco_trans_9"/>
</dbReference>
<proteinExistence type="predicted"/>
<dbReference type="SUPFAM" id="SSF53756">
    <property type="entry name" value="UDP-Glycosyltransferase/glycogen phosphorylase"/>
    <property type="match status" value="1"/>
</dbReference>
<dbReference type="PANTHER" id="PTHR30160">
    <property type="entry name" value="TETRAACYLDISACCHARIDE 4'-KINASE-RELATED"/>
    <property type="match status" value="1"/>
</dbReference>
<evidence type="ECO:0000256" key="1">
    <source>
        <dbReference type="ARBA" id="ARBA00022676"/>
    </source>
</evidence>
<dbReference type="AlphaFoldDB" id="A0A848M0M0"/>
<dbReference type="PANTHER" id="PTHR30160:SF1">
    <property type="entry name" value="LIPOPOLYSACCHARIDE 1,2-N-ACETYLGLUCOSAMINETRANSFERASE-RELATED"/>
    <property type="match status" value="1"/>
</dbReference>
<accession>A0A848M0M0</accession>
<dbReference type="GO" id="GO:0009244">
    <property type="term" value="P:lipopolysaccharide core region biosynthetic process"/>
    <property type="evidence" value="ECO:0007669"/>
    <property type="project" value="TreeGrafter"/>
</dbReference>
<keyword evidence="2 3" id="KW-0808">Transferase</keyword>
<dbReference type="RefSeq" id="WP_169352051.1">
    <property type="nucleotide sequence ID" value="NZ_JABBJJ010000497.1"/>
</dbReference>
<keyword evidence="4" id="KW-1185">Reference proteome</keyword>
<keyword evidence="1" id="KW-0328">Glycosyltransferase</keyword>
<dbReference type="GO" id="GO:0008713">
    <property type="term" value="F:ADP-heptose-lipopolysaccharide heptosyltransferase activity"/>
    <property type="evidence" value="ECO:0007669"/>
    <property type="project" value="TreeGrafter"/>
</dbReference>
<dbReference type="InterPro" id="IPR051199">
    <property type="entry name" value="LPS_LOS_Heptosyltrfase"/>
</dbReference>
<organism evidence="3 4">
    <name type="scientific">Pyxidicoccus fallax</name>
    <dbReference type="NCBI Taxonomy" id="394095"/>
    <lineage>
        <taxon>Bacteria</taxon>
        <taxon>Pseudomonadati</taxon>
        <taxon>Myxococcota</taxon>
        <taxon>Myxococcia</taxon>
        <taxon>Myxococcales</taxon>
        <taxon>Cystobacterineae</taxon>
        <taxon>Myxococcaceae</taxon>
        <taxon>Pyxidicoccus</taxon>
    </lineage>
</organism>
<name>A0A848M0M0_9BACT</name>
<reference evidence="3 4" key="1">
    <citation type="submission" date="2020-04" db="EMBL/GenBank/DDBJ databases">
        <title>Draft genome of Pyxidicoccus fallax type strain.</title>
        <authorList>
            <person name="Whitworth D.E."/>
        </authorList>
    </citation>
    <scope>NUCLEOTIDE SEQUENCE [LARGE SCALE GENOMIC DNA]</scope>
    <source>
        <strain evidence="3 4">DSM 14698</strain>
    </source>
</reference>
<dbReference type="CDD" id="cd03789">
    <property type="entry name" value="GT9_LPS_heptosyltransferase"/>
    <property type="match status" value="1"/>
</dbReference>
<gene>
    <name evidence="3" type="ORF">HG543_49960</name>
</gene>
<evidence type="ECO:0000256" key="2">
    <source>
        <dbReference type="ARBA" id="ARBA00022679"/>
    </source>
</evidence>
<comment type="caution">
    <text evidence="3">The sequence shown here is derived from an EMBL/GenBank/DDBJ whole genome shotgun (WGS) entry which is preliminary data.</text>
</comment>
<protein>
    <submittedName>
        <fullName evidence="3">Glycosyltransferase family 9 protein</fullName>
    </submittedName>
</protein>
<dbReference type="Gene3D" id="3.40.50.2000">
    <property type="entry name" value="Glycogen Phosphorylase B"/>
    <property type="match status" value="2"/>
</dbReference>
<dbReference type="GO" id="GO:0005829">
    <property type="term" value="C:cytosol"/>
    <property type="evidence" value="ECO:0007669"/>
    <property type="project" value="TreeGrafter"/>
</dbReference>
<dbReference type="EMBL" id="JABBJJ010000497">
    <property type="protein sequence ID" value="NMO22934.1"/>
    <property type="molecule type" value="Genomic_DNA"/>
</dbReference>
<evidence type="ECO:0000313" key="4">
    <source>
        <dbReference type="Proteomes" id="UP000518300"/>
    </source>
</evidence>
<dbReference type="Proteomes" id="UP000518300">
    <property type="component" value="Unassembled WGS sequence"/>
</dbReference>